<sequence>MAQLAKSGFGTPIRKRDPLTERVKLTKLMTASALVSSENAPGARLVSSILKALNMPNLKVTLWSDSTTALWWIKEYGNWSVFVANRVKKIRQLTQIQSWKHVPGNMNPRGFTISWLFSTTNA</sequence>
<dbReference type="OrthoDB" id="6513340at2759"/>
<dbReference type="PANTHER" id="PTHR22955">
    <property type="entry name" value="RETROTRANSPOSON"/>
    <property type="match status" value="1"/>
</dbReference>
<keyword evidence="2" id="KW-1185">Reference proteome</keyword>
<organism evidence="1 2">
    <name type="scientific">Trichonephila inaurata madagascariensis</name>
    <dbReference type="NCBI Taxonomy" id="2747483"/>
    <lineage>
        <taxon>Eukaryota</taxon>
        <taxon>Metazoa</taxon>
        <taxon>Ecdysozoa</taxon>
        <taxon>Arthropoda</taxon>
        <taxon>Chelicerata</taxon>
        <taxon>Arachnida</taxon>
        <taxon>Araneae</taxon>
        <taxon>Araneomorphae</taxon>
        <taxon>Entelegynae</taxon>
        <taxon>Araneoidea</taxon>
        <taxon>Nephilidae</taxon>
        <taxon>Trichonephila</taxon>
        <taxon>Trichonephila inaurata</taxon>
    </lineage>
</organism>
<dbReference type="AlphaFoldDB" id="A0A8X6XYP9"/>
<protein>
    <submittedName>
        <fullName evidence="1">Integrase catalytic domain-containing protein</fullName>
    </submittedName>
</protein>
<evidence type="ECO:0000313" key="2">
    <source>
        <dbReference type="Proteomes" id="UP000886998"/>
    </source>
</evidence>
<accession>A0A8X6XYP9</accession>
<name>A0A8X6XYP9_9ARAC</name>
<evidence type="ECO:0000313" key="1">
    <source>
        <dbReference type="EMBL" id="GFY62785.1"/>
    </source>
</evidence>
<dbReference type="EMBL" id="BMAV01014417">
    <property type="protein sequence ID" value="GFY62785.1"/>
    <property type="molecule type" value="Genomic_DNA"/>
</dbReference>
<comment type="caution">
    <text evidence="1">The sequence shown here is derived from an EMBL/GenBank/DDBJ whole genome shotgun (WGS) entry which is preliminary data.</text>
</comment>
<dbReference type="PANTHER" id="PTHR22955:SF66">
    <property type="entry name" value="INTEGRASE CATALYTIC DOMAIN-CONTAINING PROTEIN"/>
    <property type="match status" value="1"/>
</dbReference>
<proteinExistence type="predicted"/>
<reference evidence="1" key="1">
    <citation type="submission" date="2020-08" db="EMBL/GenBank/DDBJ databases">
        <title>Multicomponent nature underlies the extraordinary mechanical properties of spider dragline silk.</title>
        <authorList>
            <person name="Kono N."/>
            <person name="Nakamura H."/>
            <person name="Mori M."/>
            <person name="Yoshida Y."/>
            <person name="Ohtoshi R."/>
            <person name="Malay A.D."/>
            <person name="Moran D.A.P."/>
            <person name="Tomita M."/>
            <person name="Numata K."/>
            <person name="Arakawa K."/>
        </authorList>
    </citation>
    <scope>NUCLEOTIDE SEQUENCE</scope>
</reference>
<dbReference type="Proteomes" id="UP000886998">
    <property type="component" value="Unassembled WGS sequence"/>
</dbReference>
<gene>
    <name evidence="1" type="primary">AVEN_237726_1</name>
    <name evidence="1" type="ORF">TNIN_69691</name>
</gene>